<dbReference type="InterPro" id="IPR006179">
    <property type="entry name" value="5_nucleotidase/apyrase"/>
</dbReference>
<evidence type="ECO:0000259" key="4">
    <source>
        <dbReference type="Pfam" id="PF02872"/>
    </source>
</evidence>
<reference evidence="5 6" key="1">
    <citation type="submission" date="2015-12" db="EMBL/GenBank/DDBJ databases">
        <title>Genome sequence of Corynebacterium AS 1.542.</title>
        <authorList>
            <person name="Yang J."/>
            <person name="Yang S."/>
        </authorList>
    </citation>
    <scope>NUCLEOTIDE SEQUENCE [LARGE SCALE GENOMIC DNA]</scope>
    <source>
        <strain evidence="5 6">AS 1.542</strain>
    </source>
</reference>
<dbReference type="Gene3D" id="3.90.780.10">
    <property type="entry name" value="5'-Nucleotidase, C-terminal domain"/>
    <property type="match status" value="1"/>
</dbReference>
<dbReference type="Pfam" id="PF02872">
    <property type="entry name" value="5_nucleotid_C"/>
    <property type="match status" value="1"/>
</dbReference>
<dbReference type="GO" id="GO:0009166">
    <property type="term" value="P:nucleotide catabolic process"/>
    <property type="evidence" value="ECO:0007669"/>
    <property type="project" value="InterPro"/>
</dbReference>
<dbReference type="AlphaFoldDB" id="A0AB36ICL5"/>
<proteinExistence type="inferred from homology"/>
<feature type="signal peptide" evidence="2">
    <location>
        <begin position="1"/>
        <end position="28"/>
    </location>
</feature>
<accession>A0AB36ICL5</accession>
<organism evidence="5 6">
    <name type="scientific">Corynebacterium glutamicum</name>
    <name type="common">Brevibacterium saccharolyticum</name>
    <dbReference type="NCBI Taxonomy" id="1718"/>
    <lineage>
        <taxon>Bacteria</taxon>
        <taxon>Bacillati</taxon>
        <taxon>Actinomycetota</taxon>
        <taxon>Actinomycetes</taxon>
        <taxon>Mycobacteriales</taxon>
        <taxon>Corynebacteriaceae</taxon>
        <taxon>Corynebacterium</taxon>
    </lineage>
</organism>
<dbReference type="SUPFAM" id="SSF55816">
    <property type="entry name" value="5'-nucleotidase (syn. UDP-sugar hydrolase), C-terminal domain"/>
    <property type="match status" value="1"/>
</dbReference>
<dbReference type="Pfam" id="PF00149">
    <property type="entry name" value="Metallophos"/>
    <property type="match status" value="1"/>
</dbReference>
<dbReference type="InterPro" id="IPR004843">
    <property type="entry name" value="Calcineurin-like_PHP"/>
</dbReference>
<name>A0AB36ICL5_CORGT</name>
<dbReference type="InterPro" id="IPR036907">
    <property type="entry name" value="5'-Nucleotdase_C_sf"/>
</dbReference>
<comment type="similarity">
    <text evidence="2">Belongs to the 5'-nucleotidase family.</text>
</comment>
<dbReference type="InterPro" id="IPR029052">
    <property type="entry name" value="Metallo-depent_PP-like"/>
</dbReference>
<sequence length="651" mass="67255">MFLSAYRAPIAAGTAVAAALAGVSVAQAQENISQFNIANITDFHGYISATAAHPGAAMLKCAVDEAAGGRAQAFVSSGDNIGGSPFQSSILGDEPTLEALNQMGLDYSAVGNHEFDKGYADLSGRVADIADFDYLGANVDGENPDLAPYGISELDGVKVAFVGTVSQETPMLVNSEGIEGITFTDPLEATNRLADQLVESGEADVVVALYHEGITGTEAWSENIDAVFAGHTHQVRDLGTDNGPLIMQSGNYGHALADVDFSFNHDTGELTVDDARMLGVADINACGNPDGTLAVIVAQAELDAGEAGKEVVATIDGDFLRATDEGAESGSNYGAESQLVNMIASAVRWSMSTNTATTADIGLMNAGGLRADLFGGEVTYAEAFEIQPFSGEDSFVTLKGSDFKDALEQQWKEDSARPVAALGVSDNVSYTYDIKRPIGDRVTSVTIDDAPLDPECDYVVAASLYLLSGNEGMTALTRGTAPAQTGIVDVQSTIGYLANNVVTPRTGQAQISITPSGDFNAGETVTLDLAGLRYTQGDTAKEVTVSLGDAIDSAPIDPQLGAAGFGEAGIATVSLEIPAALSGTQNLVVTTDAGTRISMPVEVVGAEQPAPQPAGSSVLGTGILSGILGMVGLGNWIDPSFIQHIQQQLFA</sequence>
<dbReference type="RefSeq" id="WP_003855360.1">
    <property type="nucleotide sequence ID" value="NZ_JAAOYN010000001.1"/>
</dbReference>
<dbReference type="Proteomes" id="UP000186091">
    <property type="component" value="Unassembled WGS sequence"/>
</dbReference>
<feature type="chain" id="PRO_5044040978" evidence="2">
    <location>
        <begin position="29"/>
        <end position="651"/>
    </location>
</feature>
<keyword evidence="2" id="KW-0547">Nucleotide-binding</keyword>
<dbReference type="GO" id="GO:0008768">
    <property type="term" value="F:UDP-sugar diphosphatase activity"/>
    <property type="evidence" value="ECO:0007669"/>
    <property type="project" value="TreeGrafter"/>
</dbReference>
<comment type="caution">
    <text evidence="5">The sequence shown here is derived from an EMBL/GenBank/DDBJ whole genome shotgun (WGS) entry which is preliminary data.</text>
</comment>
<keyword evidence="1 2" id="KW-0732">Signal</keyword>
<dbReference type="GO" id="GO:0030288">
    <property type="term" value="C:outer membrane-bounded periplasmic space"/>
    <property type="evidence" value="ECO:0007669"/>
    <property type="project" value="TreeGrafter"/>
</dbReference>
<evidence type="ECO:0000313" key="6">
    <source>
        <dbReference type="Proteomes" id="UP000186091"/>
    </source>
</evidence>
<feature type="domain" description="Calcineurin-like phosphoesterase" evidence="3">
    <location>
        <begin position="36"/>
        <end position="234"/>
    </location>
</feature>
<dbReference type="PANTHER" id="PTHR11575:SF24">
    <property type="entry name" value="5'-NUCLEOTIDASE"/>
    <property type="match status" value="1"/>
</dbReference>
<dbReference type="GO" id="GO:0000166">
    <property type="term" value="F:nucleotide binding"/>
    <property type="evidence" value="ECO:0007669"/>
    <property type="project" value="UniProtKB-KW"/>
</dbReference>
<protein>
    <submittedName>
        <fullName evidence="5">Bifunctional metallophosphatase/5'-nucleotidase</fullName>
    </submittedName>
</protein>
<keyword evidence="2" id="KW-0378">Hydrolase</keyword>
<evidence type="ECO:0000259" key="3">
    <source>
        <dbReference type="Pfam" id="PF00149"/>
    </source>
</evidence>
<feature type="domain" description="5'-Nucleotidase C-terminal" evidence="4">
    <location>
        <begin position="325"/>
        <end position="477"/>
    </location>
</feature>
<evidence type="ECO:0000256" key="2">
    <source>
        <dbReference type="RuleBase" id="RU362119"/>
    </source>
</evidence>
<dbReference type="InterPro" id="IPR008334">
    <property type="entry name" value="5'-Nucleotdase_C"/>
</dbReference>
<evidence type="ECO:0000256" key="1">
    <source>
        <dbReference type="ARBA" id="ARBA00022729"/>
    </source>
</evidence>
<dbReference type="EMBL" id="LOQT01000015">
    <property type="protein sequence ID" value="OKX82589.1"/>
    <property type="molecule type" value="Genomic_DNA"/>
</dbReference>
<gene>
    <name evidence="5" type="ORF">AUP69_06785</name>
</gene>
<dbReference type="PANTHER" id="PTHR11575">
    <property type="entry name" value="5'-NUCLEOTIDASE-RELATED"/>
    <property type="match status" value="1"/>
</dbReference>
<dbReference type="Gene3D" id="3.60.21.10">
    <property type="match status" value="1"/>
</dbReference>
<dbReference type="SUPFAM" id="SSF56300">
    <property type="entry name" value="Metallo-dependent phosphatases"/>
    <property type="match status" value="1"/>
</dbReference>
<evidence type="ECO:0000313" key="5">
    <source>
        <dbReference type="EMBL" id="OKX82589.1"/>
    </source>
</evidence>
<dbReference type="PRINTS" id="PR01607">
    <property type="entry name" value="APYRASEFAMLY"/>
</dbReference>
<dbReference type="GO" id="GO:0008253">
    <property type="term" value="F:5'-nucleotidase activity"/>
    <property type="evidence" value="ECO:0007669"/>
    <property type="project" value="TreeGrafter"/>
</dbReference>